<reference evidence="2 3" key="1">
    <citation type="submission" date="2024-01" db="EMBL/GenBank/DDBJ databases">
        <title>The complete chloroplast genome sequence of Lithospermum erythrorhizon: insights into the phylogenetic relationship among Boraginaceae species and the maternal lineages of purple gromwells.</title>
        <authorList>
            <person name="Okada T."/>
            <person name="Watanabe K."/>
        </authorList>
    </citation>
    <scope>NUCLEOTIDE SEQUENCE [LARGE SCALE GENOMIC DNA]</scope>
</reference>
<gene>
    <name evidence="2" type="ORF">LIER_28477</name>
</gene>
<dbReference type="InterPro" id="IPR026960">
    <property type="entry name" value="RVT-Znf"/>
</dbReference>
<proteinExistence type="predicted"/>
<evidence type="ECO:0000313" key="2">
    <source>
        <dbReference type="EMBL" id="GAA0175267.1"/>
    </source>
</evidence>
<evidence type="ECO:0000313" key="3">
    <source>
        <dbReference type="Proteomes" id="UP001454036"/>
    </source>
</evidence>
<name>A0AAV3RFU7_LITER</name>
<organism evidence="2 3">
    <name type="scientific">Lithospermum erythrorhizon</name>
    <name type="common">Purple gromwell</name>
    <name type="synonym">Lithospermum officinale var. erythrorhizon</name>
    <dbReference type="NCBI Taxonomy" id="34254"/>
    <lineage>
        <taxon>Eukaryota</taxon>
        <taxon>Viridiplantae</taxon>
        <taxon>Streptophyta</taxon>
        <taxon>Embryophyta</taxon>
        <taxon>Tracheophyta</taxon>
        <taxon>Spermatophyta</taxon>
        <taxon>Magnoliopsida</taxon>
        <taxon>eudicotyledons</taxon>
        <taxon>Gunneridae</taxon>
        <taxon>Pentapetalae</taxon>
        <taxon>asterids</taxon>
        <taxon>lamiids</taxon>
        <taxon>Boraginales</taxon>
        <taxon>Boraginaceae</taxon>
        <taxon>Boraginoideae</taxon>
        <taxon>Lithospermeae</taxon>
        <taxon>Lithospermum</taxon>
    </lineage>
</organism>
<protein>
    <recommendedName>
        <fullName evidence="1">Reverse transcriptase zinc-binding domain-containing protein</fullName>
    </recommendedName>
</protein>
<evidence type="ECO:0000259" key="1">
    <source>
        <dbReference type="Pfam" id="PF13966"/>
    </source>
</evidence>
<feature type="domain" description="Reverse transcriptase zinc-binding" evidence="1">
    <location>
        <begin position="94"/>
        <end position="150"/>
    </location>
</feature>
<dbReference type="Proteomes" id="UP001454036">
    <property type="component" value="Unassembled WGS sequence"/>
</dbReference>
<sequence length="154" mass="17864">MHRSRGDGPKWVSQLITGGAWDSGEVSRLMEGEEMNRVLSIPLSKHNIRDRVIWNHSRSGEYYTSSWYLTARDMRKNGDLHGNYRGESSRGGSVGSWWKELWSLKMPPRVKLFLWKCLDNALPTRDNLMKRGMKGEECCVLCNSMPETIFTYFD</sequence>
<dbReference type="Pfam" id="PF13966">
    <property type="entry name" value="zf-RVT"/>
    <property type="match status" value="1"/>
</dbReference>
<accession>A0AAV3RFU7</accession>
<comment type="caution">
    <text evidence="2">The sequence shown here is derived from an EMBL/GenBank/DDBJ whole genome shotgun (WGS) entry which is preliminary data.</text>
</comment>
<dbReference type="AlphaFoldDB" id="A0AAV3RFU7"/>
<keyword evidence="3" id="KW-1185">Reference proteome</keyword>
<dbReference type="EMBL" id="BAABME010009494">
    <property type="protein sequence ID" value="GAA0175267.1"/>
    <property type="molecule type" value="Genomic_DNA"/>
</dbReference>